<keyword evidence="7" id="KW-0378">Hydrolase</keyword>
<proteinExistence type="inferred from homology"/>
<evidence type="ECO:0000256" key="5">
    <source>
        <dbReference type="ARBA" id="ARBA00022723"/>
    </source>
</evidence>
<dbReference type="GO" id="GO:0043137">
    <property type="term" value="P:DNA replication, removal of RNA primer"/>
    <property type="evidence" value="ECO:0007669"/>
    <property type="project" value="TreeGrafter"/>
</dbReference>
<evidence type="ECO:0000256" key="7">
    <source>
        <dbReference type="ARBA" id="ARBA00022801"/>
    </source>
</evidence>
<dbReference type="SUPFAM" id="SSF53098">
    <property type="entry name" value="Ribonuclease H-like"/>
    <property type="match status" value="1"/>
</dbReference>
<keyword evidence="4" id="KW-0540">Nuclease</keyword>
<evidence type="ECO:0000256" key="1">
    <source>
        <dbReference type="ARBA" id="ARBA00000077"/>
    </source>
</evidence>
<dbReference type="EMBL" id="BMAT01004653">
    <property type="protein sequence ID" value="GFR77683.1"/>
    <property type="molecule type" value="Genomic_DNA"/>
</dbReference>
<dbReference type="InterPro" id="IPR012337">
    <property type="entry name" value="RNaseH-like_sf"/>
</dbReference>
<reference evidence="9 10" key="1">
    <citation type="journal article" date="2021" name="Elife">
        <title>Chloroplast acquisition without the gene transfer in kleptoplastic sea slugs, Plakobranchus ocellatus.</title>
        <authorList>
            <person name="Maeda T."/>
            <person name="Takahashi S."/>
            <person name="Yoshida T."/>
            <person name="Shimamura S."/>
            <person name="Takaki Y."/>
            <person name="Nagai Y."/>
            <person name="Toyoda A."/>
            <person name="Suzuki Y."/>
            <person name="Arimoto A."/>
            <person name="Ishii H."/>
            <person name="Satoh N."/>
            <person name="Nishiyama T."/>
            <person name="Hasebe M."/>
            <person name="Maruyama T."/>
            <person name="Minagawa J."/>
            <person name="Obokata J."/>
            <person name="Shigenobu S."/>
        </authorList>
    </citation>
    <scope>NUCLEOTIDE SEQUENCE [LARGE SCALE GENOMIC DNA]</scope>
</reference>
<sequence length="311" mass="35433">MEYASPAWSTAATSNLTSLSKTQNQNLRIVLGAIKSTPIKELHKQAEMDTLENRREQRTLTLYEKSKRNPTHPLHNILREKTKNRLKSSKSPNHIMKEKFEENQDLLWQTDRYECLKLAESPWKNNKVSISYTIPGIERKNEEDTNNLRVKTLEHIDNTYPHDTWTHIYTDGSSDNMKAGGAGIHIWHSDGSKEDKTTGSICSNFKAEVIAIKTALEHIQANQDNLGEEQKYIIFCDSQAALQSLEQTPTNQLPEAIAPLLKQNMEFQWIPSHCGIPGNERADRLAKEGSKQDQTTESFSYQEVKSVIKGI</sequence>
<dbReference type="EC" id="3.1.26.4" evidence="3"/>
<dbReference type="Proteomes" id="UP000762676">
    <property type="component" value="Unassembled WGS sequence"/>
</dbReference>
<feature type="domain" description="RNase H type-1" evidence="8">
    <location>
        <begin position="162"/>
        <end position="291"/>
    </location>
</feature>
<keyword evidence="5" id="KW-0479">Metal-binding</keyword>
<dbReference type="Gene3D" id="3.30.420.10">
    <property type="entry name" value="Ribonuclease H-like superfamily/Ribonuclease H"/>
    <property type="match status" value="1"/>
</dbReference>
<dbReference type="PROSITE" id="PS50879">
    <property type="entry name" value="RNASE_H_1"/>
    <property type="match status" value="1"/>
</dbReference>
<dbReference type="GO" id="GO:0004523">
    <property type="term" value="F:RNA-DNA hybrid ribonuclease activity"/>
    <property type="evidence" value="ECO:0007669"/>
    <property type="project" value="UniProtKB-EC"/>
</dbReference>
<dbReference type="PANTHER" id="PTHR10642">
    <property type="entry name" value="RIBONUCLEASE H1"/>
    <property type="match status" value="1"/>
</dbReference>
<evidence type="ECO:0000256" key="3">
    <source>
        <dbReference type="ARBA" id="ARBA00012180"/>
    </source>
</evidence>
<dbReference type="InterPro" id="IPR050092">
    <property type="entry name" value="RNase_H"/>
</dbReference>
<evidence type="ECO:0000313" key="9">
    <source>
        <dbReference type="EMBL" id="GFR77683.1"/>
    </source>
</evidence>
<evidence type="ECO:0000256" key="4">
    <source>
        <dbReference type="ARBA" id="ARBA00022722"/>
    </source>
</evidence>
<accession>A0AAV4FWH3</accession>
<evidence type="ECO:0000313" key="10">
    <source>
        <dbReference type="Proteomes" id="UP000762676"/>
    </source>
</evidence>
<dbReference type="InterPro" id="IPR036397">
    <property type="entry name" value="RNaseH_sf"/>
</dbReference>
<name>A0AAV4FWH3_9GAST</name>
<dbReference type="GO" id="GO:0046872">
    <property type="term" value="F:metal ion binding"/>
    <property type="evidence" value="ECO:0007669"/>
    <property type="project" value="UniProtKB-KW"/>
</dbReference>
<comment type="caution">
    <text evidence="9">The sequence shown here is derived from an EMBL/GenBank/DDBJ whole genome shotgun (WGS) entry which is preliminary data.</text>
</comment>
<gene>
    <name evidence="9" type="ORF">ElyMa_002243800</name>
</gene>
<dbReference type="CDD" id="cd09276">
    <property type="entry name" value="Rnase_HI_RT_non_LTR"/>
    <property type="match status" value="1"/>
</dbReference>
<dbReference type="PANTHER" id="PTHR10642:SF26">
    <property type="entry name" value="RIBONUCLEASE H1"/>
    <property type="match status" value="1"/>
</dbReference>
<evidence type="ECO:0000256" key="2">
    <source>
        <dbReference type="ARBA" id="ARBA00005300"/>
    </source>
</evidence>
<protein>
    <recommendedName>
        <fullName evidence="3">ribonuclease H</fullName>
        <ecNumber evidence="3">3.1.26.4</ecNumber>
    </recommendedName>
</protein>
<keyword evidence="10" id="KW-1185">Reference proteome</keyword>
<keyword evidence="6" id="KW-0255">Endonuclease</keyword>
<comment type="similarity">
    <text evidence="2">Belongs to the RNase H family.</text>
</comment>
<evidence type="ECO:0000259" key="8">
    <source>
        <dbReference type="PROSITE" id="PS50879"/>
    </source>
</evidence>
<evidence type="ECO:0000256" key="6">
    <source>
        <dbReference type="ARBA" id="ARBA00022759"/>
    </source>
</evidence>
<dbReference type="AlphaFoldDB" id="A0AAV4FWH3"/>
<dbReference type="InterPro" id="IPR002156">
    <property type="entry name" value="RNaseH_domain"/>
</dbReference>
<dbReference type="GO" id="GO:0003676">
    <property type="term" value="F:nucleic acid binding"/>
    <property type="evidence" value="ECO:0007669"/>
    <property type="project" value="InterPro"/>
</dbReference>
<comment type="catalytic activity">
    <reaction evidence="1">
        <text>Endonucleolytic cleavage to 5'-phosphomonoester.</text>
        <dbReference type="EC" id="3.1.26.4"/>
    </reaction>
</comment>
<dbReference type="Pfam" id="PF00075">
    <property type="entry name" value="RNase_H"/>
    <property type="match status" value="1"/>
</dbReference>
<organism evidence="9 10">
    <name type="scientific">Elysia marginata</name>
    <dbReference type="NCBI Taxonomy" id="1093978"/>
    <lineage>
        <taxon>Eukaryota</taxon>
        <taxon>Metazoa</taxon>
        <taxon>Spiralia</taxon>
        <taxon>Lophotrochozoa</taxon>
        <taxon>Mollusca</taxon>
        <taxon>Gastropoda</taxon>
        <taxon>Heterobranchia</taxon>
        <taxon>Euthyneura</taxon>
        <taxon>Panpulmonata</taxon>
        <taxon>Sacoglossa</taxon>
        <taxon>Placobranchoidea</taxon>
        <taxon>Plakobranchidae</taxon>
        <taxon>Elysia</taxon>
    </lineage>
</organism>